<accession>A0A199NRD6</accession>
<gene>
    <name evidence="2" type="ORF">AN277_0208705</name>
</gene>
<dbReference type="SUPFAM" id="SSF54427">
    <property type="entry name" value="NTF2-like"/>
    <property type="match status" value="1"/>
</dbReference>
<dbReference type="InterPro" id="IPR037401">
    <property type="entry name" value="SnoaL-like"/>
</dbReference>
<keyword evidence="3" id="KW-1185">Reference proteome</keyword>
<feature type="domain" description="SnoaL-like" evidence="1">
    <location>
        <begin position="19"/>
        <end position="109"/>
    </location>
</feature>
<dbReference type="Gene3D" id="3.10.450.50">
    <property type="match status" value="1"/>
</dbReference>
<dbReference type="Proteomes" id="UP000053171">
    <property type="component" value="Unassembled WGS sequence"/>
</dbReference>
<protein>
    <recommendedName>
        <fullName evidence="1">SnoaL-like domain-containing protein</fullName>
    </recommendedName>
</protein>
<reference evidence="2" key="1">
    <citation type="submission" date="2016-06" db="EMBL/GenBank/DDBJ databases">
        <title>Identification of putative biosynthetic pathways for the production of bioactive secondary metabolites by the marine actinomycete Kocuria kristinae RUTW2-3.</title>
        <authorList>
            <person name="Waterworth S.C."/>
            <person name="Walmsley T.A."/>
            <person name="Matongo T."/>
            <person name="Davies-Coleman M.T."/>
            <person name="Dorrington R.A."/>
        </authorList>
    </citation>
    <scope>NUCLEOTIDE SEQUENCE [LARGE SCALE GENOMIC DNA]</scope>
    <source>
        <strain evidence="2">RUTW2-3</strain>
    </source>
</reference>
<comment type="caution">
    <text evidence="2">The sequence shown here is derived from an EMBL/GenBank/DDBJ whole genome shotgun (WGS) entry which is preliminary data.</text>
</comment>
<evidence type="ECO:0000313" key="3">
    <source>
        <dbReference type="Proteomes" id="UP000053171"/>
    </source>
</evidence>
<name>A0A199NRD6_9MICC</name>
<dbReference type="EMBL" id="LJBJ02000018">
    <property type="protein sequence ID" value="OAX51482.1"/>
    <property type="molecule type" value="Genomic_DNA"/>
</dbReference>
<dbReference type="AlphaFoldDB" id="A0A199NRD6"/>
<evidence type="ECO:0000313" key="2">
    <source>
        <dbReference type="EMBL" id="OAX51482.1"/>
    </source>
</evidence>
<dbReference type="InterPro" id="IPR032710">
    <property type="entry name" value="NTF2-like_dom_sf"/>
</dbReference>
<proteinExistence type="predicted"/>
<evidence type="ECO:0000259" key="1">
    <source>
        <dbReference type="Pfam" id="PF12680"/>
    </source>
</evidence>
<organism evidence="2 3">
    <name type="scientific">Rothia kristinae</name>
    <dbReference type="NCBI Taxonomy" id="37923"/>
    <lineage>
        <taxon>Bacteria</taxon>
        <taxon>Bacillati</taxon>
        <taxon>Actinomycetota</taxon>
        <taxon>Actinomycetes</taxon>
        <taxon>Micrococcales</taxon>
        <taxon>Micrococcaceae</taxon>
        <taxon>Rothia</taxon>
    </lineage>
</organism>
<dbReference type="Pfam" id="PF12680">
    <property type="entry name" value="SnoaL_2"/>
    <property type="match status" value="1"/>
</dbReference>
<sequence length="119" mass="13108">MSTLAELARTYYDTVDTVPADVPPLFASDAVYKRPGYPAFEGADALVAFYTGERVIASGKHGITHLIPDEASRTVFVEGVFTGRLKDGTEVRAPFADVLEFDDAGLIRRRQTYFDDTQV</sequence>
<dbReference type="RefSeq" id="WP_064725673.1">
    <property type="nucleotide sequence ID" value="NZ_CP113782.1"/>
</dbReference>